<keyword evidence="2" id="KW-1185">Reference proteome</keyword>
<name>A0A1X0NDB5_9TRYP</name>
<dbReference type="EMBL" id="NBCO01000164">
    <property type="protein sequence ID" value="ORC80400.1"/>
    <property type="molecule type" value="Genomic_DNA"/>
</dbReference>
<dbReference type="AlphaFoldDB" id="A0A1X0NDB5"/>
<sequence length="376" mass="39644">MCVQLKGTYERAASVQTTPLNVQNPSPTSYSTPEIIGLGATFTMTFRAIDPIFGDTVINGNRARIFVAENDVITGGKAPDCVNGKAPPGGGTTTFDTFTAQSPTAATVQPTIMTKGYFYVCFKAYDQLSFFLVPNAGGGYVFSVGLTGAQSYTVAPSPTYMGQQVNIAIVGNLLSNADHVKIVDVSSMPSGTPSYGANCTAEAKNADAESTSGGTGSVVNAISPVEALYVPRVNNTGRFILCYQSARLANVWKWVSDLPYFTVDPPHPTAYLQVPTPSYATEIDRLLVIDSPNTALLGPNDNIKLVDRGTGNAGFDCTTAAVNSKSIGALVRLGDVSNTTNAVYQVCANTQARLTICYSLEKGAWAEVPFQTLASS</sequence>
<dbReference type="OrthoDB" id="10614948at2759"/>
<gene>
    <name evidence="1" type="ORF">TM35_001641010</name>
</gene>
<organism evidence="1 2">
    <name type="scientific">Trypanosoma theileri</name>
    <dbReference type="NCBI Taxonomy" id="67003"/>
    <lineage>
        <taxon>Eukaryota</taxon>
        <taxon>Discoba</taxon>
        <taxon>Euglenozoa</taxon>
        <taxon>Kinetoplastea</taxon>
        <taxon>Metakinetoplastina</taxon>
        <taxon>Trypanosomatida</taxon>
        <taxon>Trypanosomatidae</taxon>
        <taxon>Trypanosoma</taxon>
    </lineage>
</organism>
<evidence type="ECO:0000313" key="2">
    <source>
        <dbReference type="Proteomes" id="UP000192257"/>
    </source>
</evidence>
<evidence type="ECO:0000313" key="1">
    <source>
        <dbReference type="EMBL" id="ORC80400.1"/>
    </source>
</evidence>
<reference evidence="1 2" key="1">
    <citation type="submission" date="2017-03" db="EMBL/GenBank/DDBJ databases">
        <title>An alternative strategy for trypanosome survival in the mammalian bloodstream revealed through genome and transcriptome analysis of the ubiquitous bovine parasite Trypanosoma (Megatrypanum) theileri.</title>
        <authorList>
            <person name="Kelly S."/>
            <person name="Ivens A."/>
            <person name="Mott A."/>
            <person name="O'Neill E."/>
            <person name="Emms D."/>
            <person name="Macleod O."/>
            <person name="Voorheis P."/>
            <person name="Matthews J."/>
            <person name="Matthews K."/>
            <person name="Carrington M."/>
        </authorList>
    </citation>
    <scope>NUCLEOTIDE SEQUENCE [LARGE SCALE GENOMIC DNA]</scope>
    <source>
        <strain evidence="1">Edinburgh</strain>
    </source>
</reference>
<proteinExistence type="predicted"/>
<accession>A0A1X0NDB5</accession>
<comment type="caution">
    <text evidence="1">The sequence shown here is derived from an EMBL/GenBank/DDBJ whole genome shotgun (WGS) entry which is preliminary data.</text>
</comment>
<dbReference type="VEuPathDB" id="TriTrypDB:TM35_001641010"/>
<protein>
    <submittedName>
        <fullName evidence="1">Hemagluttinin family protein</fullName>
    </submittedName>
</protein>
<feature type="non-terminal residue" evidence="1">
    <location>
        <position position="376"/>
    </location>
</feature>
<dbReference type="STRING" id="67003.A0A1X0NDB5"/>
<dbReference type="RefSeq" id="XP_028876762.1">
    <property type="nucleotide sequence ID" value="XM_029031943.1"/>
</dbReference>
<dbReference type="Proteomes" id="UP000192257">
    <property type="component" value="Unassembled WGS sequence"/>
</dbReference>
<dbReference type="GeneID" id="39991723"/>